<feature type="compositionally biased region" description="Low complexity" evidence="1">
    <location>
        <begin position="243"/>
        <end position="254"/>
    </location>
</feature>
<keyword evidence="3" id="KW-1185">Reference proteome</keyword>
<reference evidence="2" key="1">
    <citation type="journal article" date="2020" name="Stud. Mycol.">
        <title>101 Dothideomycetes genomes: a test case for predicting lifestyles and emergence of pathogens.</title>
        <authorList>
            <person name="Haridas S."/>
            <person name="Albert R."/>
            <person name="Binder M."/>
            <person name="Bloem J."/>
            <person name="Labutti K."/>
            <person name="Salamov A."/>
            <person name="Andreopoulos B."/>
            <person name="Baker S."/>
            <person name="Barry K."/>
            <person name="Bills G."/>
            <person name="Bluhm B."/>
            <person name="Cannon C."/>
            <person name="Castanera R."/>
            <person name="Culley D."/>
            <person name="Daum C."/>
            <person name="Ezra D."/>
            <person name="Gonzalez J."/>
            <person name="Henrissat B."/>
            <person name="Kuo A."/>
            <person name="Liang C."/>
            <person name="Lipzen A."/>
            <person name="Lutzoni F."/>
            <person name="Magnuson J."/>
            <person name="Mondo S."/>
            <person name="Nolan M."/>
            <person name="Ohm R."/>
            <person name="Pangilinan J."/>
            <person name="Park H.-J."/>
            <person name="Ramirez L."/>
            <person name="Alfaro M."/>
            <person name="Sun H."/>
            <person name="Tritt A."/>
            <person name="Yoshinaga Y."/>
            <person name="Zwiers L.-H."/>
            <person name="Turgeon B."/>
            <person name="Goodwin S."/>
            <person name="Spatafora J."/>
            <person name="Crous P."/>
            <person name="Grigoriev I."/>
        </authorList>
    </citation>
    <scope>NUCLEOTIDE SEQUENCE</scope>
    <source>
        <strain evidence="2">CBS 161.51</strain>
    </source>
</reference>
<feature type="compositionally biased region" description="Low complexity" evidence="1">
    <location>
        <begin position="172"/>
        <end position="182"/>
    </location>
</feature>
<dbReference type="OrthoDB" id="3792227at2759"/>
<protein>
    <submittedName>
        <fullName evidence="2">Uncharacterized protein</fullName>
    </submittedName>
</protein>
<evidence type="ECO:0000256" key="1">
    <source>
        <dbReference type="SAM" id="MobiDB-lite"/>
    </source>
</evidence>
<feature type="region of interest" description="Disordered" evidence="1">
    <location>
        <begin position="168"/>
        <end position="307"/>
    </location>
</feature>
<sequence length="396" mass="43575">MGQSNGVGVGLAHTALSSSCTHTIPSSLAPELPEPKFCPMCIVEQHICTIQDVQREFASRGGTFKSKEDDHWKHKKIRKVWRDAKIALMNTVAKFEEMVQKKDVPAQDLGKLSEALGVWESKQAVLSRVPGVQYFDGAEEAEPSEEDEEIARLMMQLLRMVLERELSGEDMTPVTKTTLTTPKQKELPSKPLFAAPATPGPTSTPHAEAQQAPVAILAPSTSKPPAQQKPTPPKSILKRPHATTSPNTSPTTSPQRKRVRTLSFATISSPALNTTNPSPFARLSNATTTQPHAPHTHAENQRRRTHYHRTSAPYAPGVWASGAFSEKANTSFRTMEAGVMDSAVEEELVEERREREVAEGLKIITGAWILGCWVRKVGGKVDLGRLVEEMERRMGK</sequence>
<feature type="compositionally biased region" description="Polar residues" evidence="1">
    <location>
        <begin position="263"/>
        <end position="278"/>
    </location>
</feature>
<name>A0A6A5SZ90_9PLEO</name>
<dbReference type="EMBL" id="ML976015">
    <property type="protein sequence ID" value="KAF1944689.1"/>
    <property type="molecule type" value="Genomic_DNA"/>
</dbReference>
<proteinExistence type="predicted"/>
<evidence type="ECO:0000313" key="3">
    <source>
        <dbReference type="Proteomes" id="UP000800038"/>
    </source>
</evidence>
<dbReference type="Proteomes" id="UP000800038">
    <property type="component" value="Unassembled WGS sequence"/>
</dbReference>
<organism evidence="2 3">
    <name type="scientific">Clathrospora elynae</name>
    <dbReference type="NCBI Taxonomy" id="706981"/>
    <lineage>
        <taxon>Eukaryota</taxon>
        <taxon>Fungi</taxon>
        <taxon>Dikarya</taxon>
        <taxon>Ascomycota</taxon>
        <taxon>Pezizomycotina</taxon>
        <taxon>Dothideomycetes</taxon>
        <taxon>Pleosporomycetidae</taxon>
        <taxon>Pleosporales</taxon>
        <taxon>Diademaceae</taxon>
        <taxon>Clathrospora</taxon>
    </lineage>
</organism>
<dbReference type="AlphaFoldDB" id="A0A6A5SZ90"/>
<evidence type="ECO:0000313" key="2">
    <source>
        <dbReference type="EMBL" id="KAF1944689.1"/>
    </source>
</evidence>
<feature type="compositionally biased region" description="Low complexity" evidence="1">
    <location>
        <begin position="194"/>
        <end position="207"/>
    </location>
</feature>
<gene>
    <name evidence="2" type="ORF">EJ02DRAFT_452291</name>
</gene>
<accession>A0A6A5SZ90</accession>